<protein>
    <submittedName>
        <fullName evidence="7">LptF/LptG family permease</fullName>
    </submittedName>
</protein>
<evidence type="ECO:0000256" key="4">
    <source>
        <dbReference type="ARBA" id="ARBA00022989"/>
    </source>
</evidence>
<keyword evidence="2" id="KW-1003">Cell membrane</keyword>
<evidence type="ECO:0000256" key="5">
    <source>
        <dbReference type="ARBA" id="ARBA00023136"/>
    </source>
</evidence>
<comment type="subcellular location">
    <subcellularLocation>
        <location evidence="1">Cell membrane</location>
        <topology evidence="1">Multi-pass membrane protein</topology>
    </subcellularLocation>
</comment>
<dbReference type="PANTHER" id="PTHR33529:SF2">
    <property type="entry name" value="LIPOPOLYSACCHARIDE EXPORT SYSTEM PERMEASE PROTEIN LPTG"/>
    <property type="match status" value="1"/>
</dbReference>
<reference evidence="7 8" key="1">
    <citation type="submission" date="2020-08" db="EMBL/GenBank/DDBJ databases">
        <title>Bridging the membrane lipid divide: bacteria of the FCB group superphylum have the potential to synthesize archaeal ether lipids.</title>
        <authorList>
            <person name="Villanueva L."/>
            <person name="Von Meijenfeldt F.A.B."/>
            <person name="Westbye A.B."/>
            <person name="Yadav S."/>
            <person name="Hopmans E.C."/>
            <person name="Dutilh B.E."/>
            <person name="Sinninghe Damste J.S."/>
        </authorList>
    </citation>
    <scope>NUCLEOTIDE SEQUENCE [LARGE SCALE GENOMIC DNA]</scope>
    <source>
        <strain evidence="7">NIOZ-UU81</strain>
    </source>
</reference>
<gene>
    <name evidence="7" type="ORF">H8E79_05800</name>
</gene>
<evidence type="ECO:0000256" key="1">
    <source>
        <dbReference type="ARBA" id="ARBA00004651"/>
    </source>
</evidence>
<feature type="transmembrane region" description="Helical" evidence="6">
    <location>
        <begin position="12"/>
        <end position="33"/>
    </location>
</feature>
<feature type="transmembrane region" description="Helical" evidence="6">
    <location>
        <begin position="275"/>
        <end position="296"/>
    </location>
</feature>
<accession>A0A8J6N886</accession>
<dbReference type="Pfam" id="PF03739">
    <property type="entry name" value="LptF_LptG"/>
    <property type="match status" value="1"/>
</dbReference>
<evidence type="ECO:0000256" key="3">
    <source>
        <dbReference type="ARBA" id="ARBA00022692"/>
    </source>
</evidence>
<evidence type="ECO:0000256" key="6">
    <source>
        <dbReference type="SAM" id="Phobius"/>
    </source>
</evidence>
<proteinExistence type="predicted"/>
<sequence length="359" mass="40637">MSLLSRYILGQYLRTFFLAASGFTAVYLLIDFFEKVDNFMEKGKSMGLVLKFFALNLPFILNQLSPILILLAGVITLGLLNHNHELTALKAGGLPLARITRPIIFGGLIITLLFLAMGQWLLPTSTSATNTIWYEEVKGSIPKGTLRNGRYYSQGAEGFYSFVRPHPRKFNFTNFSYSTWSDPYQLKELVTAKQAQWQDDHWLLKNGQIQTWTGSTYLTTLFTEQRFDLPEKPDYFFIPKYKASEQSPVQLFHEARKQQSKTESARAWTEFYSRLSYPLLGLPMLLLGLPVLLTAFNRWGRDLSVAIPASCLLAFFAWGAWGGLQTLARATYLSPTVAALSIHILFGAGGIFLLRRADR</sequence>
<feature type="transmembrane region" description="Helical" evidence="6">
    <location>
        <begin position="303"/>
        <end position="321"/>
    </location>
</feature>
<dbReference type="GO" id="GO:0015920">
    <property type="term" value="P:lipopolysaccharide transport"/>
    <property type="evidence" value="ECO:0007669"/>
    <property type="project" value="TreeGrafter"/>
</dbReference>
<dbReference type="Proteomes" id="UP000599024">
    <property type="component" value="Unassembled WGS sequence"/>
</dbReference>
<feature type="transmembrane region" description="Helical" evidence="6">
    <location>
        <begin position="53"/>
        <end position="81"/>
    </location>
</feature>
<name>A0A8J6N886_9BACT</name>
<dbReference type="GO" id="GO:0043190">
    <property type="term" value="C:ATP-binding cassette (ABC) transporter complex"/>
    <property type="evidence" value="ECO:0007669"/>
    <property type="project" value="TreeGrafter"/>
</dbReference>
<feature type="transmembrane region" description="Helical" evidence="6">
    <location>
        <begin position="102"/>
        <end position="122"/>
    </location>
</feature>
<evidence type="ECO:0000313" key="7">
    <source>
        <dbReference type="EMBL" id="MBC8208663.1"/>
    </source>
</evidence>
<keyword evidence="4 6" id="KW-1133">Transmembrane helix</keyword>
<keyword evidence="5 6" id="KW-0472">Membrane</keyword>
<keyword evidence="3 6" id="KW-0812">Transmembrane</keyword>
<organism evidence="7 8">
    <name type="scientific">Candidatus Desulfatifera sulfidica</name>
    <dbReference type="NCBI Taxonomy" id="2841691"/>
    <lineage>
        <taxon>Bacteria</taxon>
        <taxon>Pseudomonadati</taxon>
        <taxon>Thermodesulfobacteriota</taxon>
        <taxon>Desulfobulbia</taxon>
        <taxon>Desulfobulbales</taxon>
        <taxon>Desulfobulbaceae</taxon>
        <taxon>Candidatus Desulfatifera</taxon>
    </lineage>
</organism>
<evidence type="ECO:0000313" key="8">
    <source>
        <dbReference type="Proteomes" id="UP000599024"/>
    </source>
</evidence>
<comment type="caution">
    <text evidence="7">The sequence shown here is derived from an EMBL/GenBank/DDBJ whole genome shotgun (WGS) entry which is preliminary data.</text>
</comment>
<dbReference type="AlphaFoldDB" id="A0A8J6N886"/>
<evidence type="ECO:0000256" key="2">
    <source>
        <dbReference type="ARBA" id="ARBA00022475"/>
    </source>
</evidence>
<dbReference type="InterPro" id="IPR005495">
    <property type="entry name" value="LptG/LptF_permease"/>
</dbReference>
<dbReference type="EMBL" id="JACNLK010000047">
    <property type="protein sequence ID" value="MBC8208663.1"/>
    <property type="molecule type" value="Genomic_DNA"/>
</dbReference>
<feature type="transmembrane region" description="Helical" evidence="6">
    <location>
        <begin position="333"/>
        <end position="354"/>
    </location>
</feature>
<dbReference type="PANTHER" id="PTHR33529">
    <property type="entry name" value="SLR0882 PROTEIN-RELATED"/>
    <property type="match status" value="1"/>
</dbReference>